<evidence type="ECO:0000313" key="2">
    <source>
        <dbReference type="Proteomes" id="UP001140076"/>
    </source>
</evidence>
<protein>
    <submittedName>
        <fullName evidence="1">Uncharacterized protein</fullName>
    </submittedName>
</protein>
<evidence type="ECO:0000313" key="1">
    <source>
        <dbReference type="EMBL" id="MDA0564640.1"/>
    </source>
</evidence>
<dbReference type="EMBL" id="JAJAQC010000013">
    <property type="protein sequence ID" value="MDA0564640.1"/>
    <property type="molecule type" value="Genomic_DNA"/>
</dbReference>
<comment type="caution">
    <text evidence="1">The sequence shown here is derived from an EMBL/GenBank/DDBJ whole genome shotgun (WGS) entry which is preliminary data.</text>
</comment>
<keyword evidence="2" id="KW-1185">Reference proteome</keyword>
<organism evidence="1 2">
    <name type="scientific">Streptomonospora mangrovi</name>
    <dbReference type="NCBI Taxonomy" id="2883123"/>
    <lineage>
        <taxon>Bacteria</taxon>
        <taxon>Bacillati</taxon>
        <taxon>Actinomycetota</taxon>
        <taxon>Actinomycetes</taxon>
        <taxon>Streptosporangiales</taxon>
        <taxon>Nocardiopsidaceae</taxon>
        <taxon>Streptomonospora</taxon>
    </lineage>
</organism>
<dbReference type="AlphaFoldDB" id="A0A9X3NKE9"/>
<dbReference type="Proteomes" id="UP001140076">
    <property type="component" value="Unassembled WGS sequence"/>
</dbReference>
<name>A0A9X3NKE9_9ACTN</name>
<accession>A0A9X3NKE9</accession>
<sequence>MTPAAAGHAVRTAARAAAPAAAALPWPMKALGAMTAAEILAALEQVVYVCPDDVALERALRRELANALERGRAAGGAAPG</sequence>
<reference evidence="1" key="1">
    <citation type="submission" date="2021-10" db="EMBL/GenBank/DDBJ databases">
        <title>Streptomonospora sp. nov., isolated from mangrove soil.</title>
        <authorList>
            <person name="Chen X."/>
            <person name="Ge X."/>
            <person name="Liu W."/>
        </authorList>
    </citation>
    <scope>NUCLEOTIDE SEQUENCE</scope>
    <source>
        <strain evidence="1">S1-112</strain>
    </source>
</reference>
<dbReference type="RefSeq" id="WP_270071919.1">
    <property type="nucleotide sequence ID" value="NZ_JAJAQC010000013.1"/>
</dbReference>
<gene>
    <name evidence="1" type="ORF">LG943_09905</name>
</gene>
<proteinExistence type="predicted"/>